<evidence type="ECO:0000256" key="1">
    <source>
        <dbReference type="SAM" id="Coils"/>
    </source>
</evidence>
<proteinExistence type="predicted"/>
<evidence type="ECO:0008006" key="5">
    <source>
        <dbReference type="Google" id="ProtNLM"/>
    </source>
</evidence>
<name>A0AAU8AU76_9VIRU</name>
<keyword evidence="3" id="KW-0472">Membrane</keyword>
<protein>
    <recommendedName>
        <fullName evidence="5">Helix-turn-helix domain-containing protein</fullName>
    </recommendedName>
</protein>
<feature type="coiled-coil region" evidence="1">
    <location>
        <begin position="116"/>
        <end position="150"/>
    </location>
</feature>
<evidence type="ECO:0000256" key="2">
    <source>
        <dbReference type="SAM" id="MobiDB-lite"/>
    </source>
</evidence>
<keyword evidence="3" id="KW-1133">Transmembrane helix</keyword>
<keyword evidence="1" id="KW-0175">Coiled coil</keyword>
<evidence type="ECO:0000256" key="3">
    <source>
        <dbReference type="SAM" id="Phobius"/>
    </source>
</evidence>
<accession>A0AAU8AU76</accession>
<dbReference type="EMBL" id="PP511318">
    <property type="protein sequence ID" value="XCD03097.1"/>
    <property type="molecule type" value="Genomic_DNA"/>
</dbReference>
<feature type="transmembrane region" description="Helical" evidence="3">
    <location>
        <begin position="173"/>
        <end position="195"/>
    </location>
</feature>
<evidence type="ECO:0000313" key="4">
    <source>
        <dbReference type="EMBL" id="XCD03097.1"/>
    </source>
</evidence>
<keyword evidence="3" id="KW-0812">Transmembrane</keyword>
<organism evidence="4">
    <name type="scientific">Dulem virus 31</name>
    <dbReference type="NCBI Taxonomy" id="3145749"/>
    <lineage>
        <taxon>Viruses</taxon>
        <taxon>Monodnaviria</taxon>
        <taxon>Sangervirae</taxon>
        <taxon>Phixviricota</taxon>
        <taxon>Malgrandaviricetes</taxon>
        <taxon>Petitvirales</taxon>
        <taxon>Microviridae</taxon>
        <taxon>Microvirus</taxon>
    </lineage>
</organism>
<sequence length="227" mass="26138">MERKLKVAEFATILGVVPKTVYKMIERNEIITVNERVNNRQMTLIVTDDEQIEKFKSIYGKLPVSDGNCYNSVTDNDRLQPVSEQSHTVNESECMEKAFNNANFTNEVIDRIITLNNGYNEQLNTYNERLQRVNEELITAKSKMLLLEDKAGREGLYINEIKELKESNKRLKWGLYVLITVSVLLLLTFTSYVTYQISTKPTVMNSTPSMQTPTITKNLPDKNSKKK</sequence>
<feature type="compositionally biased region" description="Polar residues" evidence="2">
    <location>
        <begin position="203"/>
        <end position="217"/>
    </location>
</feature>
<feature type="region of interest" description="Disordered" evidence="2">
    <location>
        <begin position="203"/>
        <end position="227"/>
    </location>
</feature>
<reference evidence="4" key="1">
    <citation type="submission" date="2024-03" db="EMBL/GenBank/DDBJ databases">
        <title>Diverse circular DNA viruses in blood, oral, and fecal samples of captive lemurs.</title>
        <authorList>
            <person name="Paietta E.N."/>
            <person name="Kraberger S."/>
            <person name="Lund M.C."/>
            <person name="Custer J.M."/>
            <person name="Vargas K.M."/>
            <person name="Ehmke E.E."/>
            <person name="Yoder A.D."/>
            <person name="Varsani A."/>
        </authorList>
    </citation>
    <scope>NUCLEOTIDE SEQUENCE</scope>
    <source>
        <strain evidence="4">Duke_17_45</strain>
    </source>
</reference>